<dbReference type="InterPro" id="IPR001610">
    <property type="entry name" value="PAC"/>
</dbReference>
<feature type="compositionally biased region" description="Low complexity" evidence="2">
    <location>
        <begin position="169"/>
        <end position="185"/>
    </location>
</feature>
<evidence type="ECO:0000259" key="3">
    <source>
        <dbReference type="PROSITE" id="PS50113"/>
    </source>
</evidence>
<dbReference type="AlphaFoldDB" id="A0A1T3NTK0"/>
<feature type="domain" description="PAC" evidence="3">
    <location>
        <begin position="245"/>
        <end position="297"/>
    </location>
</feature>
<dbReference type="OrthoDB" id="341868at2"/>
<dbReference type="InterPro" id="IPR052016">
    <property type="entry name" value="Bact_Sigma-Reg"/>
</dbReference>
<dbReference type="Pfam" id="PF08447">
    <property type="entry name" value="PAS_3"/>
    <property type="match status" value="1"/>
</dbReference>
<dbReference type="STRING" id="159449.B4N89_03955"/>
<dbReference type="Gene3D" id="3.60.40.10">
    <property type="entry name" value="PPM-type phosphatase domain"/>
    <property type="match status" value="1"/>
</dbReference>
<gene>
    <name evidence="4" type="ORF">B4N89_03955</name>
</gene>
<organism evidence="4 5">
    <name type="scientific">Embleya scabrispora</name>
    <dbReference type="NCBI Taxonomy" id="159449"/>
    <lineage>
        <taxon>Bacteria</taxon>
        <taxon>Bacillati</taxon>
        <taxon>Actinomycetota</taxon>
        <taxon>Actinomycetes</taxon>
        <taxon>Kitasatosporales</taxon>
        <taxon>Streptomycetaceae</taxon>
        <taxon>Embleya</taxon>
    </lineage>
</organism>
<dbReference type="Gene3D" id="3.30.450.20">
    <property type="entry name" value="PAS domain"/>
    <property type="match status" value="1"/>
</dbReference>
<dbReference type="InterPro" id="IPR000700">
    <property type="entry name" value="PAS-assoc_C"/>
</dbReference>
<dbReference type="Proteomes" id="UP000190037">
    <property type="component" value="Unassembled WGS sequence"/>
</dbReference>
<name>A0A1T3NTK0_9ACTN</name>
<dbReference type="SUPFAM" id="SSF55785">
    <property type="entry name" value="PYP-like sensor domain (PAS domain)"/>
    <property type="match status" value="1"/>
</dbReference>
<protein>
    <recommendedName>
        <fullName evidence="3">PAC domain-containing protein</fullName>
    </recommendedName>
</protein>
<dbReference type="RefSeq" id="WP_078974476.1">
    <property type="nucleotide sequence ID" value="NZ_MWQN01000001.1"/>
</dbReference>
<feature type="region of interest" description="Disordered" evidence="2">
    <location>
        <begin position="162"/>
        <end position="185"/>
    </location>
</feature>
<evidence type="ECO:0000256" key="1">
    <source>
        <dbReference type="ARBA" id="ARBA00022801"/>
    </source>
</evidence>
<dbReference type="Gene3D" id="2.10.70.100">
    <property type="match status" value="1"/>
</dbReference>
<proteinExistence type="predicted"/>
<dbReference type="InterPro" id="IPR013655">
    <property type="entry name" value="PAS_fold_3"/>
</dbReference>
<dbReference type="EMBL" id="MWQN01000001">
    <property type="protein sequence ID" value="OPC80213.1"/>
    <property type="molecule type" value="Genomic_DNA"/>
</dbReference>
<keyword evidence="5" id="KW-1185">Reference proteome</keyword>
<keyword evidence="1" id="KW-0378">Hydrolase</keyword>
<sequence>MRERPEHPVDAAAVVDPSQWRAHIGRMRAELDALRGAFGLGAGPGGRPGPGPILAGADPATGDDAYRRGLLCDLLACSLGQAAEYLARLSLDTDDPEHRQAHDPGLAACTPARSAVRPSDVGPAAPFTAATASTPFTLDDVEDAALPWRHLRRLFVEPDPSGLLPEQRATSAPRGAAPGSGPVASAEWHLDRDDVRWSAEMYALFDRDRALGPLPLAALAEHAAAEDRAFVADLVHELLEQANGVEGEFRIVRRDGTRVSVQFVGEPVLDADGTPHAIWALLRDITELRRAQQALTETRAQLLAQRRLLRSEHRIAAELQRVVMPWWTRPIELPGIEVATRYFPAEQDSKVGGDWYDALALPDGDVLLAVGDMSGHGVAAASGMTTLRGALQGVAMTGAGPAAMLAALNRIVVHTLPADKVATAVCARFAPATRVLTWAQGGHPPPLLYRDGVGRALAAPFGVLLGALNEPEFVEDRIELRSGDVLLIFTDGLVERRGRGTEEAVRALLGLGPLVLGASARTCVDVVLSRLGHTRYEDDACVMAMCVR</sequence>
<evidence type="ECO:0000256" key="2">
    <source>
        <dbReference type="SAM" id="MobiDB-lite"/>
    </source>
</evidence>
<dbReference type="PANTHER" id="PTHR43156">
    <property type="entry name" value="STAGE II SPORULATION PROTEIN E-RELATED"/>
    <property type="match status" value="1"/>
</dbReference>
<dbReference type="SUPFAM" id="SSF81606">
    <property type="entry name" value="PP2C-like"/>
    <property type="match status" value="1"/>
</dbReference>
<dbReference type="PROSITE" id="PS50113">
    <property type="entry name" value="PAC"/>
    <property type="match status" value="1"/>
</dbReference>
<dbReference type="PANTHER" id="PTHR43156:SF2">
    <property type="entry name" value="STAGE II SPORULATION PROTEIN E"/>
    <property type="match status" value="1"/>
</dbReference>
<dbReference type="Pfam" id="PF07228">
    <property type="entry name" value="SpoIIE"/>
    <property type="match status" value="1"/>
</dbReference>
<dbReference type="InterPro" id="IPR035965">
    <property type="entry name" value="PAS-like_dom_sf"/>
</dbReference>
<reference evidence="4 5" key="1">
    <citation type="submission" date="2017-03" db="EMBL/GenBank/DDBJ databases">
        <title>Draft genome sequence of Streptomyces scabrisporus NF3, endophyte isolated from Amphipterygium adstringens.</title>
        <authorList>
            <person name="Vazquez M."/>
            <person name="Ceapa C.D."/>
            <person name="Rodriguez Luna D."/>
            <person name="Sanchez Esquivel S."/>
        </authorList>
    </citation>
    <scope>NUCLEOTIDE SEQUENCE [LARGE SCALE GENOMIC DNA]</scope>
    <source>
        <strain evidence="4 5">NF3</strain>
    </source>
</reference>
<accession>A0A1T3NTK0</accession>
<dbReference type="NCBIfam" id="TIGR00229">
    <property type="entry name" value="sensory_box"/>
    <property type="match status" value="1"/>
</dbReference>
<evidence type="ECO:0000313" key="4">
    <source>
        <dbReference type="EMBL" id="OPC80213.1"/>
    </source>
</evidence>
<dbReference type="SMART" id="SM00086">
    <property type="entry name" value="PAC"/>
    <property type="match status" value="1"/>
</dbReference>
<evidence type="ECO:0000313" key="5">
    <source>
        <dbReference type="Proteomes" id="UP000190037"/>
    </source>
</evidence>
<dbReference type="InterPro" id="IPR036457">
    <property type="entry name" value="PPM-type-like_dom_sf"/>
</dbReference>
<dbReference type="InterPro" id="IPR001932">
    <property type="entry name" value="PPM-type_phosphatase-like_dom"/>
</dbReference>
<dbReference type="GO" id="GO:0016791">
    <property type="term" value="F:phosphatase activity"/>
    <property type="evidence" value="ECO:0007669"/>
    <property type="project" value="TreeGrafter"/>
</dbReference>
<comment type="caution">
    <text evidence="4">The sequence shown here is derived from an EMBL/GenBank/DDBJ whole genome shotgun (WGS) entry which is preliminary data.</text>
</comment>
<dbReference type="InterPro" id="IPR000014">
    <property type="entry name" value="PAS"/>
</dbReference>
<dbReference type="SMART" id="SM00331">
    <property type="entry name" value="PP2C_SIG"/>
    <property type="match status" value="1"/>
</dbReference>